<evidence type="ECO:0000256" key="1">
    <source>
        <dbReference type="ARBA" id="ARBA00023002"/>
    </source>
</evidence>
<keyword evidence="4" id="KW-1185">Reference proteome</keyword>
<dbReference type="Pfam" id="PF13602">
    <property type="entry name" value="ADH_zinc_N_2"/>
    <property type="match status" value="1"/>
</dbReference>
<keyword evidence="1" id="KW-0560">Oxidoreductase</keyword>
<dbReference type="InterPro" id="IPR011032">
    <property type="entry name" value="GroES-like_sf"/>
</dbReference>
<name>A0A5J4Z3Q5_PORPP</name>
<dbReference type="EMBL" id="VRMN01000002">
    <property type="protein sequence ID" value="KAA8497277.1"/>
    <property type="molecule type" value="Genomic_DNA"/>
</dbReference>
<dbReference type="OrthoDB" id="809632at2759"/>
<dbReference type="Pfam" id="PF16884">
    <property type="entry name" value="ADH_N_2"/>
    <property type="match status" value="1"/>
</dbReference>
<dbReference type="GO" id="GO:0016628">
    <property type="term" value="F:oxidoreductase activity, acting on the CH-CH group of donors, NAD or NADP as acceptor"/>
    <property type="evidence" value="ECO:0007669"/>
    <property type="project" value="InterPro"/>
</dbReference>
<evidence type="ECO:0000313" key="3">
    <source>
        <dbReference type="EMBL" id="KAA8497277.1"/>
    </source>
</evidence>
<dbReference type="Proteomes" id="UP000324585">
    <property type="component" value="Unassembled WGS sequence"/>
</dbReference>
<feature type="domain" description="Enoyl reductase (ER)" evidence="2">
    <location>
        <begin position="18"/>
        <end position="359"/>
    </location>
</feature>
<dbReference type="Gene3D" id="3.90.180.10">
    <property type="entry name" value="Medium-chain alcohol dehydrogenases, catalytic domain"/>
    <property type="match status" value="1"/>
</dbReference>
<reference evidence="4" key="1">
    <citation type="journal article" date="2019" name="Nat. Commun.">
        <title>Expansion of phycobilisome linker gene families in mesophilic red algae.</title>
        <authorList>
            <person name="Lee J."/>
            <person name="Kim D."/>
            <person name="Bhattacharya D."/>
            <person name="Yoon H.S."/>
        </authorList>
    </citation>
    <scope>NUCLEOTIDE SEQUENCE [LARGE SCALE GENOMIC DNA]</scope>
    <source>
        <strain evidence="4">CCMP 1328</strain>
    </source>
</reference>
<evidence type="ECO:0000313" key="4">
    <source>
        <dbReference type="Proteomes" id="UP000324585"/>
    </source>
</evidence>
<dbReference type="AlphaFoldDB" id="A0A5J4Z3Q5"/>
<dbReference type="InterPro" id="IPR045010">
    <property type="entry name" value="MDR_fam"/>
</dbReference>
<dbReference type="SUPFAM" id="SSF50129">
    <property type="entry name" value="GroES-like"/>
    <property type="match status" value="1"/>
</dbReference>
<dbReference type="Gene3D" id="3.40.50.720">
    <property type="entry name" value="NAD(P)-binding Rossmann-like Domain"/>
    <property type="match status" value="1"/>
</dbReference>
<dbReference type="InterPro" id="IPR036291">
    <property type="entry name" value="NAD(P)-bd_dom_sf"/>
</dbReference>
<sequence length="369" mass="39881">MTFLSKQERIVLAERPHGLVDNQTLRREVCAVSWPPVAPRGGVYVLVRVEYVGVEPAMRGWMSPDMNSYIPPVQLGSVMRAHGVGRVVDVCKSSVAVGGDDECPSLQVGDVVEGMLGMQAYAVLPAGKVSLVRQLPKSMPDRSTLALSVLGITGSTAYFGLFGVGKPVSTDTVLVSAAAGAVGGTVCELAAKVVGCKRVIGIAGGKTKCEMVVRELGASACIDYKGLSERQLHEAIKQYCPDGVDIFFDNVGGITLNAALRSLNRVAVICGAISTYNNTKMEPKDAPSQYMMLLKRRARMEGFVVFDFESEYERARRDLSAWIDQGLIHVREHTIHGLDRAPEALNMLFSGANQGKLIIKVNHDQFARL</sequence>
<dbReference type="PANTHER" id="PTHR43205:SF7">
    <property type="entry name" value="PROSTAGLANDIN REDUCTASE 1"/>
    <property type="match status" value="1"/>
</dbReference>
<evidence type="ECO:0000259" key="2">
    <source>
        <dbReference type="SMART" id="SM00829"/>
    </source>
</evidence>
<dbReference type="InterPro" id="IPR020843">
    <property type="entry name" value="ER"/>
</dbReference>
<dbReference type="CDD" id="cd05288">
    <property type="entry name" value="PGDH"/>
    <property type="match status" value="1"/>
</dbReference>
<protein>
    <submittedName>
        <fullName evidence="3">Putative NADP-dependent oxidoreductase YfmJ</fullName>
    </submittedName>
</protein>
<proteinExistence type="predicted"/>
<dbReference type="OMA" id="EEKCRYA"/>
<dbReference type="FunFam" id="3.40.50.720:FF:000121">
    <property type="entry name" value="Prostaglandin reductase 2"/>
    <property type="match status" value="1"/>
</dbReference>
<dbReference type="PANTHER" id="PTHR43205">
    <property type="entry name" value="PROSTAGLANDIN REDUCTASE"/>
    <property type="match status" value="1"/>
</dbReference>
<gene>
    <name evidence="3" type="ORF">FVE85_1006</name>
</gene>
<dbReference type="SUPFAM" id="SSF51735">
    <property type="entry name" value="NAD(P)-binding Rossmann-fold domains"/>
    <property type="match status" value="1"/>
</dbReference>
<organism evidence="3 4">
    <name type="scientific">Porphyridium purpureum</name>
    <name type="common">Red alga</name>
    <name type="synonym">Porphyridium cruentum</name>
    <dbReference type="NCBI Taxonomy" id="35688"/>
    <lineage>
        <taxon>Eukaryota</taxon>
        <taxon>Rhodophyta</taxon>
        <taxon>Bangiophyceae</taxon>
        <taxon>Porphyridiales</taxon>
        <taxon>Porphyridiaceae</taxon>
        <taxon>Porphyridium</taxon>
    </lineage>
</organism>
<comment type="caution">
    <text evidence="3">The sequence shown here is derived from an EMBL/GenBank/DDBJ whole genome shotgun (WGS) entry which is preliminary data.</text>
</comment>
<accession>A0A5J4Z3Q5</accession>
<dbReference type="SMART" id="SM00829">
    <property type="entry name" value="PKS_ER"/>
    <property type="match status" value="1"/>
</dbReference>
<dbReference type="InterPro" id="IPR041694">
    <property type="entry name" value="ADH_N_2"/>
</dbReference>